<accession>A0A0C1CAA7</accession>
<dbReference type="Proteomes" id="UP000031307">
    <property type="component" value="Unassembled WGS sequence"/>
</dbReference>
<comment type="caution">
    <text evidence="1">The sequence shown here is derived from an EMBL/GenBank/DDBJ whole genome shotgun (WGS) entry which is preliminary data.</text>
</comment>
<dbReference type="PATRIC" id="fig|83552.4.peg.888"/>
<evidence type="ECO:0000313" key="1">
    <source>
        <dbReference type="EMBL" id="KIA77930.1"/>
    </source>
</evidence>
<gene>
    <name evidence="1" type="primary">yeaO</name>
    <name evidence="1" type="ORF">DB43_FJ00080</name>
</gene>
<proteinExistence type="predicted"/>
<name>A0A0C1CAA7_9BACT</name>
<dbReference type="InterPro" id="IPR052552">
    <property type="entry name" value="YeaO-like"/>
</dbReference>
<dbReference type="AlphaFoldDB" id="A0A0C1CAA7"/>
<dbReference type="EMBL" id="JSAM01000054">
    <property type="protein sequence ID" value="KIA77930.1"/>
    <property type="molecule type" value="Genomic_DNA"/>
</dbReference>
<evidence type="ECO:0000313" key="2">
    <source>
        <dbReference type="Proteomes" id="UP000031307"/>
    </source>
</evidence>
<sequence>MQHTKVMHMEIKLKRVYDPVSKDDGLRILVERLWPRGIKKDNLVYDLWLKEIAPSSNLRKWFSHDPSKWDEFQNKYAQELNGNPKAIQKIKDLHAKTITLLYSSKDTEHNNALYLKRYLESKL</sequence>
<dbReference type="PANTHER" id="PTHR36849">
    <property type="entry name" value="CYTOPLASMIC PROTEIN-RELATED"/>
    <property type="match status" value="1"/>
</dbReference>
<dbReference type="PANTHER" id="PTHR36849:SF1">
    <property type="entry name" value="CYTOPLASMIC PROTEIN"/>
    <property type="match status" value="1"/>
</dbReference>
<dbReference type="Pfam" id="PF22752">
    <property type="entry name" value="DUF488-N3i"/>
    <property type="match status" value="1"/>
</dbReference>
<organism evidence="1 2">
    <name type="scientific">Parachlamydia acanthamoebae</name>
    <dbReference type="NCBI Taxonomy" id="83552"/>
    <lineage>
        <taxon>Bacteria</taxon>
        <taxon>Pseudomonadati</taxon>
        <taxon>Chlamydiota</taxon>
        <taxon>Chlamydiia</taxon>
        <taxon>Parachlamydiales</taxon>
        <taxon>Parachlamydiaceae</taxon>
        <taxon>Parachlamydia</taxon>
    </lineage>
</organism>
<protein>
    <submittedName>
        <fullName evidence="1">Uncharacterized protein YeaO</fullName>
    </submittedName>
</protein>
<reference evidence="1 2" key="1">
    <citation type="journal article" date="2014" name="Mol. Biol. Evol.">
        <title>Massive expansion of Ubiquitination-related gene families within the Chlamydiae.</title>
        <authorList>
            <person name="Domman D."/>
            <person name="Collingro A."/>
            <person name="Lagkouvardos I."/>
            <person name="Gehre L."/>
            <person name="Weinmaier T."/>
            <person name="Rattei T."/>
            <person name="Subtil A."/>
            <person name="Horn M."/>
        </authorList>
    </citation>
    <scope>NUCLEOTIDE SEQUENCE [LARGE SCALE GENOMIC DNA]</scope>
    <source>
        <strain evidence="1 2">OEW1</strain>
    </source>
</reference>